<reference evidence="1 2" key="1">
    <citation type="submission" date="2012-04" db="EMBL/GenBank/DDBJ databases">
        <title>The Genome Sequence of Saprolegnia declina VS20.</title>
        <authorList>
            <consortium name="The Broad Institute Genome Sequencing Platform"/>
            <person name="Russ C."/>
            <person name="Nusbaum C."/>
            <person name="Tyler B."/>
            <person name="van West P."/>
            <person name="Dieguez-Uribeondo J."/>
            <person name="de Bruijn I."/>
            <person name="Tripathy S."/>
            <person name="Jiang R."/>
            <person name="Young S.K."/>
            <person name="Zeng Q."/>
            <person name="Gargeya S."/>
            <person name="Fitzgerald M."/>
            <person name="Haas B."/>
            <person name="Abouelleil A."/>
            <person name="Alvarado L."/>
            <person name="Arachchi H.M."/>
            <person name="Berlin A."/>
            <person name="Chapman S.B."/>
            <person name="Goldberg J."/>
            <person name="Griggs A."/>
            <person name="Gujja S."/>
            <person name="Hansen M."/>
            <person name="Howarth C."/>
            <person name="Imamovic A."/>
            <person name="Larimer J."/>
            <person name="McCowen C."/>
            <person name="Montmayeur A."/>
            <person name="Murphy C."/>
            <person name="Neiman D."/>
            <person name="Pearson M."/>
            <person name="Priest M."/>
            <person name="Roberts A."/>
            <person name="Saif S."/>
            <person name="Shea T."/>
            <person name="Sisk P."/>
            <person name="Sykes S."/>
            <person name="Wortman J."/>
            <person name="Nusbaum C."/>
            <person name="Birren B."/>
        </authorList>
    </citation>
    <scope>NUCLEOTIDE SEQUENCE [LARGE SCALE GENOMIC DNA]</scope>
    <source>
        <strain evidence="1 2">VS20</strain>
    </source>
</reference>
<keyword evidence="2" id="KW-1185">Reference proteome</keyword>
<protein>
    <recommendedName>
        <fullName evidence="3">MADF domain-containing protein</fullName>
    </recommendedName>
</protein>
<proteinExistence type="predicted"/>
<evidence type="ECO:0008006" key="3">
    <source>
        <dbReference type="Google" id="ProtNLM"/>
    </source>
</evidence>
<dbReference type="InParanoid" id="T0PRH3"/>
<dbReference type="AlphaFoldDB" id="T0PRH3"/>
<dbReference type="OrthoDB" id="78571at2759"/>
<sequence length="68" mass="7688">MSEEAPQSTKKAFRFTVASDVDLLKEVMFVSPYDCQYGQVAKRWEEVAEHMRVIYGDLVTVTGALTTL</sequence>
<name>T0PRH3_SAPDV</name>
<evidence type="ECO:0000313" key="1">
    <source>
        <dbReference type="EMBL" id="EQC24816.1"/>
    </source>
</evidence>
<accession>T0PRH3</accession>
<dbReference type="Proteomes" id="UP000030762">
    <property type="component" value="Unassembled WGS sequence"/>
</dbReference>
<dbReference type="EMBL" id="JH767381">
    <property type="protein sequence ID" value="EQC24817.1"/>
    <property type="molecule type" value="Genomic_DNA"/>
</dbReference>
<dbReference type="RefSeq" id="XP_008621756.1">
    <property type="nucleotide sequence ID" value="XM_008623534.1"/>
</dbReference>
<dbReference type="GeneID" id="19958021"/>
<evidence type="ECO:0000313" key="2">
    <source>
        <dbReference type="Proteomes" id="UP000030762"/>
    </source>
</evidence>
<dbReference type="VEuPathDB" id="FungiDB:SDRG_17294"/>
<organism evidence="1 2">
    <name type="scientific">Saprolegnia diclina (strain VS20)</name>
    <dbReference type="NCBI Taxonomy" id="1156394"/>
    <lineage>
        <taxon>Eukaryota</taxon>
        <taxon>Sar</taxon>
        <taxon>Stramenopiles</taxon>
        <taxon>Oomycota</taxon>
        <taxon>Saprolegniomycetes</taxon>
        <taxon>Saprolegniales</taxon>
        <taxon>Saprolegniaceae</taxon>
        <taxon>Saprolegnia</taxon>
    </lineage>
</organism>
<dbReference type="RefSeq" id="XP_008621755.1">
    <property type="nucleotide sequence ID" value="XM_008623533.1"/>
</dbReference>
<dbReference type="EMBL" id="JH767381">
    <property type="protein sequence ID" value="EQC24816.1"/>
    <property type="molecule type" value="Genomic_DNA"/>
</dbReference>
<gene>
    <name evidence="1" type="ORF">SDRG_17294</name>
</gene>